<accession>A0A2S4M989</accession>
<dbReference type="Proteomes" id="UP000236919">
    <property type="component" value="Unassembled WGS sequence"/>
</dbReference>
<keyword evidence="2" id="KW-1185">Reference proteome</keyword>
<name>A0A2S4M989_9HYPH</name>
<evidence type="ECO:0000313" key="2">
    <source>
        <dbReference type="Proteomes" id="UP000236919"/>
    </source>
</evidence>
<protein>
    <submittedName>
        <fullName evidence="1">Uncharacterized protein</fullName>
    </submittedName>
</protein>
<evidence type="ECO:0000313" key="1">
    <source>
        <dbReference type="EMBL" id="POR51221.1"/>
    </source>
</evidence>
<proteinExistence type="predicted"/>
<comment type="caution">
    <text evidence="1">The sequence shown here is derived from an EMBL/GenBank/DDBJ whole genome shotgun (WGS) entry which is preliminary data.</text>
</comment>
<sequence length="30" mass="3445">MSLSLILWFAFSVICDVEGTPHIARPEIIW</sequence>
<dbReference type="AlphaFoldDB" id="A0A2S4M989"/>
<organism evidence="1 2">
    <name type="scientific">Bosea psychrotolerans</name>
    <dbReference type="NCBI Taxonomy" id="1871628"/>
    <lineage>
        <taxon>Bacteria</taxon>
        <taxon>Pseudomonadati</taxon>
        <taxon>Pseudomonadota</taxon>
        <taxon>Alphaproteobacteria</taxon>
        <taxon>Hyphomicrobiales</taxon>
        <taxon>Boseaceae</taxon>
        <taxon>Bosea</taxon>
    </lineage>
</organism>
<reference evidence="1 2" key="1">
    <citation type="submission" date="2018-01" db="EMBL/GenBank/DDBJ databases">
        <title>Genomic Encyclopedia of Type Strains, Phase III (KMG-III): the genomes of soil and plant-associated and newly described type strains.</title>
        <authorList>
            <person name="Whitman W."/>
        </authorList>
    </citation>
    <scope>NUCLEOTIDE SEQUENCE [LARGE SCALE GENOMIC DNA]</scope>
    <source>
        <strain evidence="1 2">1131</strain>
    </source>
</reference>
<gene>
    <name evidence="1" type="ORF">CYD53_1072</name>
</gene>
<dbReference type="EMBL" id="PQFZ01000007">
    <property type="protein sequence ID" value="POR51221.1"/>
    <property type="molecule type" value="Genomic_DNA"/>
</dbReference>